<keyword evidence="1" id="KW-0175">Coiled coil</keyword>
<proteinExistence type="predicted"/>
<evidence type="ECO:0000259" key="2">
    <source>
        <dbReference type="Pfam" id="PF13086"/>
    </source>
</evidence>
<evidence type="ECO:0000313" key="4">
    <source>
        <dbReference type="EMBL" id="KAK7464362.1"/>
    </source>
</evidence>
<sequence>MTEIPVSRLARSFQEALDKKQVENHKQFIEAICAQPDAIICMDKLVRKDALRLVREAIQSDLSPAFMNGPTTDLLRFLQTPEIKTINSGQHLEKAVRAITDPPIFWNAFLGALNGGTLEEQAQRSFGWLLLQLLMLPSDIVSQYLPDAEAALPKLIASPILDIRNAGQKIKHVISVISVPPSADDDDRPGGRHDNDFANFRQIAILPTPDELTSIEPPFLRLSSALDDPSTESCRAAIYLDNQFRLLREDMIYELREELQIALGKQKGKKHRGFVIEGLQIVGVELGSEDRRVKWGLAFQCQEDLSRMKNISNPSERRKFLEDNPKILKHQSLTCLIVDGNVMGFPSIRRDETLLAMKPPIIVLEMEGDIANLFSSLKSAPSQSVKLIQIDVALFSYEPILNALKLIKELPVSDELLFWKDGKPLLQPSHPANLSQAIHTFARDPKQDIQHLLNTKRPIVLDNAQVEALLSGLNQRLSIIQGPPGTGKSFIGALLAKFLHQFSRQKILVVCYTNHALDQFLEDLLDIGIPIKDMVRIGSKSTSQTEPMMLRNQEKLPAKQGFCRLINNLKGKIEVRANSLEAAFDRYVQALAGNADLMEHLELNEPDFFEAFRVPLLEDGTKVVGRNGKEIREDLLLYRWKNGCDPGIFKGEPHVKAAREIWNMSPASRQDLLKKWTTEILNAAIAELCNITAEYNKLVSDLAEVKRERDMEVLRSKRIIGCTTTAAAKYGKDIQAAAPDVVLAEEAGEILESHIVTALGATAGQLILIGDHKQLRPRINNYKLTAEKEEGYDLNVSMFERLVLKGYPHKTLVVQHRMRPEISALVRHLTYPDLQDAPKTKNRPDLRGVRDNIVFINHAQPEDSLPDIADDSDFGSNTSKQNTYEVRMVLKIVRHLAQQGYSTEEMVVLTPYLGQLNKLRKELQRDSETDPILNELDSYDLIRAGLLTVGAAEPTKRRLRLATIDNYQGEESEIVIVSLTRSNSANEIGFMFSPERLNVLLSRARNALIMIGNSDTFTKARRGKELWQNLFEFLKEQGHIYDGFPVKCEQHPDRVALLTTENQFDTECPHGGCSKPCGTKLSCGLHACPSKCHQLADHSKMTCREIISSQCSKGHSRTRRCNKTDTGTCKKCEKERKDEKDRRQRELERQKQRDENEAEYLRLMLRQAEERLCKAERKAEKKRKEVERLGREIVHQQDTKRSKELRRQRKIQRLQEEEARREYEAELVARHEVEEKAHIDQAKVQQKPRDLGIFQAGFQWIKWMLS</sequence>
<feature type="domain" description="DNA2/NAM7 helicase-like C-terminal" evidence="3">
    <location>
        <begin position="794"/>
        <end position="1014"/>
    </location>
</feature>
<dbReference type="SUPFAM" id="SSF52540">
    <property type="entry name" value="P-loop containing nucleoside triphosphate hydrolases"/>
    <property type="match status" value="1"/>
</dbReference>
<dbReference type="EMBL" id="JBANRG010000008">
    <property type="protein sequence ID" value="KAK7464362.1"/>
    <property type="molecule type" value="Genomic_DNA"/>
</dbReference>
<protein>
    <recommendedName>
        <fullName evidence="6">P-loop containing nucleoside triphosphate hydrolase protein</fullName>
    </recommendedName>
</protein>
<comment type="caution">
    <text evidence="4">The sequence shown here is derived from an EMBL/GenBank/DDBJ whole genome shotgun (WGS) entry which is preliminary data.</text>
</comment>
<accession>A0ABR1JPF0</accession>
<dbReference type="PANTHER" id="PTHR10887:SF341">
    <property type="entry name" value="NFX1-TYPE ZINC FINGER-CONTAINING PROTEIN 1"/>
    <property type="match status" value="1"/>
</dbReference>
<dbReference type="Pfam" id="PF13087">
    <property type="entry name" value="AAA_12"/>
    <property type="match status" value="1"/>
</dbReference>
<dbReference type="InterPro" id="IPR041679">
    <property type="entry name" value="DNA2/NAM7-like_C"/>
</dbReference>
<dbReference type="CDD" id="cd18808">
    <property type="entry name" value="SF1_C_Upf1"/>
    <property type="match status" value="1"/>
</dbReference>
<dbReference type="Proteomes" id="UP001498398">
    <property type="component" value="Unassembled WGS sequence"/>
</dbReference>
<dbReference type="PANTHER" id="PTHR10887">
    <property type="entry name" value="DNA2/NAM7 HELICASE FAMILY"/>
    <property type="match status" value="1"/>
</dbReference>
<dbReference type="CDD" id="cd06008">
    <property type="entry name" value="NF-X1-zinc-finger"/>
    <property type="match status" value="1"/>
</dbReference>
<dbReference type="InterPro" id="IPR041677">
    <property type="entry name" value="DNA2/NAM7_AAA_11"/>
</dbReference>
<evidence type="ECO:0000259" key="3">
    <source>
        <dbReference type="Pfam" id="PF13087"/>
    </source>
</evidence>
<feature type="domain" description="DNA2/NAM7 helicase helicase" evidence="2">
    <location>
        <begin position="461"/>
        <end position="778"/>
    </location>
</feature>
<evidence type="ECO:0000256" key="1">
    <source>
        <dbReference type="SAM" id="Coils"/>
    </source>
</evidence>
<evidence type="ECO:0008006" key="6">
    <source>
        <dbReference type="Google" id="ProtNLM"/>
    </source>
</evidence>
<dbReference type="InterPro" id="IPR047187">
    <property type="entry name" value="SF1_C_Upf1"/>
</dbReference>
<dbReference type="Gene3D" id="3.40.50.300">
    <property type="entry name" value="P-loop containing nucleotide triphosphate hydrolases"/>
    <property type="match status" value="3"/>
</dbReference>
<dbReference type="CDD" id="cd17936">
    <property type="entry name" value="EEXXEc_NFX1"/>
    <property type="match status" value="1"/>
</dbReference>
<dbReference type="InterPro" id="IPR045055">
    <property type="entry name" value="DNA2/NAM7-like"/>
</dbReference>
<name>A0ABR1JPF0_9AGAR</name>
<dbReference type="Pfam" id="PF13086">
    <property type="entry name" value="AAA_11"/>
    <property type="match status" value="1"/>
</dbReference>
<keyword evidence="5" id="KW-1185">Reference proteome</keyword>
<evidence type="ECO:0000313" key="5">
    <source>
        <dbReference type="Proteomes" id="UP001498398"/>
    </source>
</evidence>
<reference evidence="4 5" key="1">
    <citation type="submission" date="2024-01" db="EMBL/GenBank/DDBJ databases">
        <title>A draft genome for the cacao thread blight pathogen Marasmiellus scandens.</title>
        <authorList>
            <person name="Baruah I.K."/>
            <person name="Leung J."/>
            <person name="Bukari Y."/>
            <person name="Amoako-Attah I."/>
            <person name="Meinhardt L.W."/>
            <person name="Bailey B.A."/>
            <person name="Cohen S.P."/>
        </authorList>
    </citation>
    <scope>NUCLEOTIDE SEQUENCE [LARGE SCALE GENOMIC DNA]</scope>
    <source>
        <strain evidence="4 5">GH-19</strain>
    </source>
</reference>
<dbReference type="InterPro" id="IPR027417">
    <property type="entry name" value="P-loop_NTPase"/>
</dbReference>
<organism evidence="4 5">
    <name type="scientific">Marasmiellus scandens</name>
    <dbReference type="NCBI Taxonomy" id="2682957"/>
    <lineage>
        <taxon>Eukaryota</taxon>
        <taxon>Fungi</taxon>
        <taxon>Dikarya</taxon>
        <taxon>Basidiomycota</taxon>
        <taxon>Agaricomycotina</taxon>
        <taxon>Agaricomycetes</taxon>
        <taxon>Agaricomycetidae</taxon>
        <taxon>Agaricales</taxon>
        <taxon>Marasmiineae</taxon>
        <taxon>Omphalotaceae</taxon>
        <taxon>Marasmiellus</taxon>
    </lineage>
</organism>
<gene>
    <name evidence="4" type="ORF">VKT23_006529</name>
</gene>
<feature type="coiled-coil region" evidence="1">
    <location>
        <begin position="1129"/>
        <end position="1222"/>
    </location>
</feature>